<reference evidence="1 2" key="1">
    <citation type="submission" date="2014-06" db="EMBL/GenBank/DDBJ databases">
        <authorList>
            <person name="Swart Estienne"/>
        </authorList>
    </citation>
    <scope>NUCLEOTIDE SEQUENCE [LARGE SCALE GENOMIC DNA]</scope>
    <source>
        <strain evidence="1 2">130c</strain>
    </source>
</reference>
<gene>
    <name evidence="1" type="primary">Contig113.g138</name>
    <name evidence="1" type="ORF">STYLEM_13348</name>
</gene>
<evidence type="ECO:0000313" key="1">
    <source>
        <dbReference type="EMBL" id="CDW84289.1"/>
    </source>
</evidence>
<protein>
    <submittedName>
        <fullName evidence="1">Uncharacterized protein</fullName>
    </submittedName>
</protein>
<dbReference type="Proteomes" id="UP000039865">
    <property type="component" value="Unassembled WGS sequence"/>
</dbReference>
<proteinExistence type="predicted"/>
<keyword evidence="2" id="KW-1185">Reference proteome</keyword>
<organism evidence="1 2">
    <name type="scientific">Stylonychia lemnae</name>
    <name type="common">Ciliate</name>
    <dbReference type="NCBI Taxonomy" id="5949"/>
    <lineage>
        <taxon>Eukaryota</taxon>
        <taxon>Sar</taxon>
        <taxon>Alveolata</taxon>
        <taxon>Ciliophora</taxon>
        <taxon>Intramacronucleata</taxon>
        <taxon>Spirotrichea</taxon>
        <taxon>Stichotrichia</taxon>
        <taxon>Sporadotrichida</taxon>
        <taxon>Oxytrichidae</taxon>
        <taxon>Stylonychinae</taxon>
        <taxon>Stylonychia</taxon>
    </lineage>
</organism>
<name>A0A078AQ42_STYLE</name>
<dbReference type="InParanoid" id="A0A078AQ42"/>
<dbReference type="EMBL" id="CCKQ01012669">
    <property type="protein sequence ID" value="CDW84289.1"/>
    <property type="molecule type" value="Genomic_DNA"/>
</dbReference>
<accession>A0A078AQ42</accession>
<evidence type="ECO:0000313" key="2">
    <source>
        <dbReference type="Proteomes" id="UP000039865"/>
    </source>
</evidence>
<sequence>MDKGLYLKENSSQLDLLPIPDKILNNSYSLEFCIYFASDITTDSVILKLSQLFSINVQSLDKIKFNSKSLNSPNSLALQLNKWDCMIFASSPDDGLDRSYHCSENQPSFKCNQGSGNMVNSQYLNNSFLTIGQSNKNYNGYIRNLKLYSLYRSVGSTIREQVSGQQLDFEKAGFNWIALPIRPVICNGDSLYSYRDGADYCQQLFKMSISSRLVVDIMEESIKFQLQGKKTQNFTILFNYNDENSNRWNIFFFRICDTYADAQIGIYYKNQSNGQLVDDKRIQAKIKSDLFYNENLYQNTLQKWKFNIDDNQTNKIYLREIQFYSNAVSKHWVLNTGFILGF</sequence>
<dbReference type="AlphaFoldDB" id="A0A078AQ42"/>